<dbReference type="InterPro" id="IPR007436">
    <property type="entry name" value="DUF485"/>
</dbReference>
<evidence type="ECO:0000256" key="1">
    <source>
        <dbReference type="SAM" id="Phobius"/>
    </source>
</evidence>
<organism evidence="2 3">
    <name type="scientific">Fodinicola feengrottensis</name>
    <dbReference type="NCBI Taxonomy" id="435914"/>
    <lineage>
        <taxon>Bacteria</taxon>
        <taxon>Bacillati</taxon>
        <taxon>Actinomycetota</taxon>
        <taxon>Actinomycetes</taxon>
        <taxon>Mycobacteriales</taxon>
        <taxon>Fodinicola</taxon>
    </lineage>
</organism>
<accession>A0ABP4VDH7</accession>
<evidence type="ECO:0000313" key="2">
    <source>
        <dbReference type="EMBL" id="GAA1720816.1"/>
    </source>
</evidence>
<evidence type="ECO:0000313" key="3">
    <source>
        <dbReference type="Proteomes" id="UP001500618"/>
    </source>
</evidence>
<dbReference type="EMBL" id="BAAANY010000045">
    <property type="protein sequence ID" value="GAA1720816.1"/>
    <property type="molecule type" value="Genomic_DNA"/>
</dbReference>
<reference evidence="3" key="1">
    <citation type="journal article" date="2019" name="Int. J. Syst. Evol. Microbiol.">
        <title>The Global Catalogue of Microorganisms (GCM) 10K type strain sequencing project: providing services to taxonomists for standard genome sequencing and annotation.</title>
        <authorList>
            <consortium name="The Broad Institute Genomics Platform"/>
            <consortium name="The Broad Institute Genome Sequencing Center for Infectious Disease"/>
            <person name="Wu L."/>
            <person name="Ma J."/>
        </authorList>
    </citation>
    <scope>NUCLEOTIDE SEQUENCE [LARGE SCALE GENOMIC DNA]</scope>
    <source>
        <strain evidence="3">JCM 14718</strain>
    </source>
</reference>
<evidence type="ECO:0008006" key="4">
    <source>
        <dbReference type="Google" id="ProtNLM"/>
    </source>
</evidence>
<protein>
    <recommendedName>
        <fullName evidence="4">DUF485 domain-containing protein</fullName>
    </recommendedName>
</protein>
<sequence length="157" mass="17641">MSQPPYGQPPTMPLHNSPAGAFGQALSEHSLSDHHLSEHGLSEHTGALSGLPLDQQPDYLAIQASPEFADLRRRLRRFVFPMTVVFLGWYLAFVLLAAYAHSFMSYRLYGTITVGLVLGALQFVSTLVITTWYVRFARRRIDPRVTEIRRQAGLEAE</sequence>
<dbReference type="Pfam" id="PF04341">
    <property type="entry name" value="DUF485"/>
    <property type="match status" value="1"/>
</dbReference>
<feature type="transmembrane region" description="Helical" evidence="1">
    <location>
        <begin position="78"/>
        <end position="100"/>
    </location>
</feature>
<proteinExistence type="predicted"/>
<keyword evidence="1" id="KW-0812">Transmembrane</keyword>
<comment type="caution">
    <text evidence="2">The sequence shown here is derived from an EMBL/GenBank/DDBJ whole genome shotgun (WGS) entry which is preliminary data.</text>
</comment>
<keyword evidence="1" id="KW-0472">Membrane</keyword>
<feature type="transmembrane region" description="Helical" evidence="1">
    <location>
        <begin position="112"/>
        <end position="134"/>
    </location>
</feature>
<name>A0ABP4VDH7_9ACTN</name>
<keyword evidence="3" id="KW-1185">Reference proteome</keyword>
<dbReference type="PANTHER" id="PTHR38441:SF1">
    <property type="entry name" value="MEMBRANE PROTEIN"/>
    <property type="match status" value="1"/>
</dbReference>
<dbReference type="Proteomes" id="UP001500618">
    <property type="component" value="Unassembled WGS sequence"/>
</dbReference>
<gene>
    <name evidence="2" type="ORF">GCM10009765_81300</name>
</gene>
<dbReference type="PANTHER" id="PTHR38441">
    <property type="entry name" value="INTEGRAL MEMBRANE PROTEIN-RELATED"/>
    <property type="match status" value="1"/>
</dbReference>
<keyword evidence="1" id="KW-1133">Transmembrane helix</keyword>